<feature type="transmembrane region" description="Helical" evidence="2">
    <location>
        <begin position="212"/>
        <end position="231"/>
    </location>
</feature>
<protein>
    <submittedName>
        <fullName evidence="3">ABC transporter permease</fullName>
    </submittedName>
</protein>
<dbReference type="EMBL" id="JACTVJ010000007">
    <property type="protein sequence ID" value="MBC9714550.1"/>
    <property type="molecule type" value="Genomic_DNA"/>
</dbReference>
<feature type="transmembrane region" description="Helical" evidence="2">
    <location>
        <begin position="357"/>
        <end position="380"/>
    </location>
</feature>
<evidence type="ECO:0000313" key="3">
    <source>
        <dbReference type="EMBL" id="MBC9714550.1"/>
    </source>
</evidence>
<feature type="transmembrane region" description="Helical" evidence="2">
    <location>
        <begin position="413"/>
        <end position="436"/>
    </location>
</feature>
<keyword evidence="2" id="KW-1133">Transmembrane helix</keyword>
<comment type="caution">
    <text evidence="3">The sequence shown here is derived from an EMBL/GenBank/DDBJ whole genome shotgun (WGS) entry which is preliminary data.</text>
</comment>
<feature type="transmembrane region" description="Helical" evidence="2">
    <location>
        <begin position="516"/>
        <end position="537"/>
    </location>
</feature>
<feature type="transmembrane region" description="Helical" evidence="2">
    <location>
        <begin position="474"/>
        <end position="496"/>
    </location>
</feature>
<evidence type="ECO:0000313" key="4">
    <source>
        <dbReference type="Proteomes" id="UP000642284"/>
    </source>
</evidence>
<accession>A0ABR7SIM8</accession>
<feature type="transmembrane region" description="Helical" evidence="2">
    <location>
        <begin position="44"/>
        <end position="66"/>
    </location>
</feature>
<feature type="transmembrane region" description="Helical" evidence="2">
    <location>
        <begin position="442"/>
        <end position="467"/>
    </location>
</feature>
<evidence type="ECO:0000256" key="2">
    <source>
        <dbReference type="SAM" id="Phobius"/>
    </source>
</evidence>
<organism evidence="3 4">
    <name type="scientific">Streptomyces polyasparticus</name>
    <dbReference type="NCBI Taxonomy" id="2767826"/>
    <lineage>
        <taxon>Bacteria</taxon>
        <taxon>Bacillati</taxon>
        <taxon>Actinomycetota</taxon>
        <taxon>Actinomycetes</taxon>
        <taxon>Kitasatosporales</taxon>
        <taxon>Streptomycetaceae</taxon>
        <taxon>Streptomyces</taxon>
    </lineage>
</organism>
<dbReference type="Proteomes" id="UP000642284">
    <property type="component" value="Unassembled WGS sequence"/>
</dbReference>
<feature type="transmembrane region" description="Helical" evidence="2">
    <location>
        <begin position="315"/>
        <end position="337"/>
    </location>
</feature>
<keyword evidence="2" id="KW-0812">Transmembrane</keyword>
<gene>
    <name evidence="3" type="ORF">H9Y04_18495</name>
</gene>
<dbReference type="RefSeq" id="WP_187814967.1">
    <property type="nucleotide sequence ID" value="NZ_JACTVJ010000007.1"/>
</dbReference>
<feature type="transmembrane region" description="Helical" evidence="2">
    <location>
        <begin position="258"/>
        <end position="279"/>
    </location>
</feature>
<keyword evidence="2" id="KW-0472">Membrane</keyword>
<keyword evidence="4" id="KW-1185">Reference proteome</keyword>
<proteinExistence type="predicted"/>
<sequence>MTAVATPHGGAAQGHFAPRTGGNRHLAGTGALLRLALRRDRIMLPLWVLAIGGTTAGAAGSLGSVYNTPEERANVISSMETNSSLRSLYGPVFNDSLGALVSWRYVAFMGAFAAVMSLLLVVRHTREEEETGRQEMLSSAMVGRRAPLTAALLVALIANAGIALLTTLGLASEGLSGALALGLAIGGVGMAFATMAAVMAQLTETARLAKGLTAAVLGLAWALKAAGDAASTDGSHVLTWLSPIGWAENIRAFAGERWWVALLFAAVIVIQGAVAYHLAGRRDVGMSFLPARPGPANGRLATATSLAWRLQRGSLLGWGIGFLLAGIMFGAMTEGAADLVGDNENTREILERMGGQAGITNAFLGAMIGMLAMLAALYAVQSVLRLNGEETSQRAEPILAGAVGRTTWAAGHLYVAFGGAALIMLLGGAGLAAGYGKDFGPILGAVLVQSVAVWLLGSFAVLVYGLFPKAAALGWAYAGLSLALGWLGAALNLPSAVMNLSPFEHLPKLPGNAMEWTPVLVQLALAVVFTVAGLVGLRRRDMQS</sequence>
<feature type="region of interest" description="Disordered" evidence="1">
    <location>
        <begin position="1"/>
        <end position="22"/>
    </location>
</feature>
<name>A0ABR7SIM8_9ACTN</name>
<reference evidence="3 4" key="1">
    <citation type="submission" date="2020-08" db="EMBL/GenBank/DDBJ databases">
        <title>Genemic of Streptomyces polyaspartic.</title>
        <authorList>
            <person name="Liu W."/>
        </authorList>
    </citation>
    <scope>NUCLEOTIDE SEQUENCE [LARGE SCALE GENOMIC DNA]</scope>
    <source>
        <strain evidence="3 4">TRM66268-LWL</strain>
    </source>
</reference>
<evidence type="ECO:0000256" key="1">
    <source>
        <dbReference type="SAM" id="MobiDB-lite"/>
    </source>
</evidence>
<feature type="transmembrane region" description="Helical" evidence="2">
    <location>
        <begin position="146"/>
        <end position="171"/>
    </location>
</feature>
<feature type="transmembrane region" description="Helical" evidence="2">
    <location>
        <begin position="177"/>
        <end position="200"/>
    </location>
</feature>
<feature type="transmembrane region" description="Helical" evidence="2">
    <location>
        <begin position="105"/>
        <end position="125"/>
    </location>
</feature>